<proteinExistence type="predicted"/>
<dbReference type="STRING" id="1203554.HMPREF1476_01124"/>
<dbReference type="eggNOG" id="COG1574">
    <property type="taxonomic scope" value="Bacteria"/>
</dbReference>
<dbReference type="HOGENOM" id="CLU_009942_2_0_4"/>
<comment type="caution">
    <text evidence="3">The sequence shown here is derived from an EMBL/GenBank/DDBJ whole genome shotgun (WGS) entry which is preliminary data.</text>
</comment>
<dbReference type="EMBL" id="ATCF01000016">
    <property type="protein sequence ID" value="EPD99445.1"/>
    <property type="molecule type" value="Genomic_DNA"/>
</dbReference>
<dbReference type="InterPro" id="IPR018228">
    <property type="entry name" value="DNase_TatD-rel_CS"/>
</dbReference>
<dbReference type="SUPFAM" id="SSF51556">
    <property type="entry name" value="Metallo-dependent hydrolases"/>
    <property type="match status" value="1"/>
</dbReference>
<dbReference type="Gene3D" id="3.10.310.70">
    <property type="match status" value="1"/>
</dbReference>
<accession>S3BJ81</accession>
<dbReference type="PATRIC" id="fig|1203554.3.peg.1162"/>
<dbReference type="SUPFAM" id="SSF51338">
    <property type="entry name" value="Composite domain of metallo-dependent hydrolases"/>
    <property type="match status" value="1"/>
</dbReference>
<keyword evidence="4" id="KW-1185">Reference proteome</keyword>
<dbReference type="Proteomes" id="UP000014400">
    <property type="component" value="Unassembled WGS sequence"/>
</dbReference>
<dbReference type="PANTHER" id="PTHR22642">
    <property type="entry name" value="IMIDAZOLONEPROPIONASE"/>
    <property type="match status" value="1"/>
</dbReference>
<dbReference type="PANTHER" id="PTHR22642:SF2">
    <property type="entry name" value="PROTEIN LONG AFTER FAR-RED 3"/>
    <property type="match status" value="1"/>
</dbReference>
<dbReference type="CDD" id="cd01300">
    <property type="entry name" value="YtcJ_like"/>
    <property type="match status" value="1"/>
</dbReference>
<dbReference type="Pfam" id="PF07969">
    <property type="entry name" value="Amidohydro_3"/>
    <property type="match status" value="1"/>
</dbReference>
<dbReference type="InterPro" id="IPR013108">
    <property type="entry name" value="Amidohydro_3"/>
</dbReference>
<dbReference type="PROSITE" id="PS01137">
    <property type="entry name" value="TATD_1"/>
    <property type="match status" value="1"/>
</dbReference>
<protein>
    <recommendedName>
        <fullName evidence="2">Amidohydrolase 3 domain-containing protein</fullName>
    </recommendedName>
</protein>
<feature type="domain" description="Amidohydrolase 3" evidence="2">
    <location>
        <begin position="46"/>
        <end position="533"/>
    </location>
</feature>
<evidence type="ECO:0000313" key="4">
    <source>
        <dbReference type="Proteomes" id="UP000014400"/>
    </source>
</evidence>
<evidence type="ECO:0000256" key="1">
    <source>
        <dbReference type="SAM" id="MobiDB-lite"/>
    </source>
</evidence>
<dbReference type="InterPro" id="IPR011059">
    <property type="entry name" value="Metal-dep_hydrolase_composite"/>
</dbReference>
<dbReference type="Gene3D" id="2.30.40.10">
    <property type="entry name" value="Urease, subunit C, domain 1"/>
    <property type="match status" value="1"/>
</dbReference>
<gene>
    <name evidence="3" type="ORF">HMPREF1476_01124</name>
</gene>
<dbReference type="GO" id="GO:0016810">
    <property type="term" value="F:hydrolase activity, acting on carbon-nitrogen (but not peptide) bonds"/>
    <property type="evidence" value="ECO:0007669"/>
    <property type="project" value="InterPro"/>
</dbReference>
<reference evidence="3 4" key="1">
    <citation type="submission" date="2013-04" db="EMBL/GenBank/DDBJ databases">
        <title>The Genome Sequence of Sutterella wadsworthensis HGA0223.</title>
        <authorList>
            <consortium name="The Broad Institute Genomics Platform"/>
            <person name="Earl A."/>
            <person name="Ward D."/>
            <person name="Feldgarden M."/>
            <person name="Gevers D."/>
            <person name="Schmidt T.M."/>
            <person name="Dover J."/>
            <person name="Dai D."/>
            <person name="Walker B."/>
            <person name="Young S."/>
            <person name="Zeng Q."/>
            <person name="Gargeya S."/>
            <person name="Fitzgerald M."/>
            <person name="Haas B."/>
            <person name="Abouelleil A."/>
            <person name="Allen A.W."/>
            <person name="Alvarado L."/>
            <person name="Arachchi H.M."/>
            <person name="Berlin A.M."/>
            <person name="Chapman S.B."/>
            <person name="Gainer-Dewar J."/>
            <person name="Goldberg J."/>
            <person name="Griggs A."/>
            <person name="Gujja S."/>
            <person name="Hansen M."/>
            <person name="Howarth C."/>
            <person name="Imamovic A."/>
            <person name="Ireland A."/>
            <person name="Larimer J."/>
            <person name="McCowan C."/>
            <person name="Murphy C."/>
            <person name="Pearson M."/>
            <person name="Poon T.W."/>
            <person name="Priest M."/>
            <person name="Roberts A."/>
            <person name="Saif S."/>
            <person name="Shea T."/>
            <person name="Sisk P."/>
            <person name="Sykes S."/>
            <person name="Wortman J."/>
            <person name="Nusbaum C."/>
            <person name="Birren B."/>
        </authorList>
    </citation>
    <scope>NUCLEOTIDE SEQUENCE [LARGE SCALE GENOMIC DNA]</scope>
    <source>
        <strain evidence="3 4">HGA0223</strain>
    </source>
</reference>
<dbReference type="InterPro" id="IPR033932">
    <property type="entry name" value="YtcJ-like"/>
</dbReference>
<dbReference type="Gene3D" id="3.20.20.140">
    <property type="entry name" value="Metal-dependent hydrolases"/>
    <property type="match status" value="1"/>
</dbReference>
<organism evidence="3 4">
    <name type="scientific">Sutterella wadsworthensis HGA0223</name>
    <dbReference type="NCBI Taxonomy" id="1203554"/>
    <lineage>
        <taxon>Bacteria</taxon>
        <taxon>Pseudomonadati</taxon>
        <taxon>Pseudomonadota</taxon>
        <taxon>Betaproteobacteria</taxon>
        <taxon>Burkholderiales</taxon>
        <taxon>Sutterellaceae</taxon>
        <taxon>Sutterella</taxon>
    </lineage>
</organism>
<dbReference type="RefSeq" id="WP_016474413.1">
    <property type="nucleotide sequence ID" value="NZ_KE150480.1"/>
</dbReference>
<sequence length="542" mass="58960">MSRIHYKNLCAFPGRTGEPFLTEFTVEDGMFIADDSPAPDGTEIVTIDMRGAFVMPAFIDAHAHPDGLAMTMGAAACTPPTVRSIPELQSALRKMAAKNPEGWIEGWGYDESLLAEGRTPLKGDLDQVSADRPVFIRRSDYHSAVVNSKALEVAGIDRNTPDPEGGAFGRDANGEPDGRLIELGAVRFLEAHAKPAKTFESAVESLLKLKDHYLSHGILTTTNMMVMRGSDPEPLTLYREACCRGLPVDFNLYAVWQGGEDSSGMPDFRADELRGPVRYAGVKLFADGSISGKTAAVRNPYKTAEGEKLDYPCGMMTLEEPVFLAALSYARRNGVQLSIHIMGDRSIDAVLDWLSDVDPWLADVPSVRLEHASLLRPDQLERIDQMRLKPAFTTQIIFPFAEWRSYRASLSDADFNAAYPVKSIAQRLDAFALSSDAPCTTWADPDSVFVSLAAAVTRRDADDGVFGPDEAVSVGTALALYTGRAALVMPENGQIGVIEPGARANFIRLSGNPFMTAPSKLAELRVTGIWRDGAKLELPKAD</sequence>
<name>S3BJ81_9BURK</name>
<dbReference type="InterPro" id="IPR032466">
    <property type="entry name" value="Metal_Hydrolase"/>
</dbReference>
<dbReference type="AlphaFoldDB" id="S3BJ81"/>
<evidence type="ECO:0000313" key="3">
    <source>
        <dbReference type="EMBL" id="EPD99445.1"/>
    </source>
</evidence>
<feature type="region of interest" description="Disordered" evidence="1">
    <location>
        <begin position="156"/>
        <end position="175"/>
    </location>
</feature>
<evidence type="ECO:0000259" key="2">
    <source>
        <dbReference type="Pfam" id="PF07969"/>
    </source>
</evidence>